<organism evidence="5">
    <name type="scientific">Streptomyces sp. R08</name>
    <dbReference type="NCBI Taxonomy" id="3238624"/>
    <lineage>
        <taxon>Bacteria</taxon>
        <taxon>Bacillati</taxon>
        <taxon>Actinomycetota</taxon>
        <taxon>Actinomycetes</taxon>
        <taxon>Kitasatosporales</taxon>
        <taxon>Streptomycetaceae</taxon>
        <taxon>Streptomyces</taxon>
    </lineage>
</organism>
<dbReference type="PROSITE" id="PS00356">
    <property type="entry name" value="HTH_LACI_1"/>
    <property type="match status" value="1"/>
</dbReference>
<keyword evidence="1" id="KW-0805">Transcription regulation</keyword>
<dbReference type="GO" id="GO:0003700">
    <property type="term" value="F:DNA-binding transcription factor activity"/>
    <property type="evidence" value="ECO:0007669"/>
    <property type="project" value="TreeGrafter"/>
</dbReference>
<protein>
    <submittedName>
        <fullName evidence="5">LacI family DNA-binding transcriptional regulator</fullName>
    </submittedName>
</protein>
<sequence length="348" mass="36689">MSASRPSTIRDVAAEAGVSSATVSRVLAGNYPVAAETKKRVMAAVASLNYVVNVHAQALAGNGIGPVALVIDNILGASLAHIAAGVEQEAALHGRISLICATHGDRVREDELVRLMRQQHAAAVVLVGGAIADDAYHARITEYAKALDAVGSRLVLCGRPAPTPGTPATVVEYDNRGGAFHATSYLLTAGHRRILYLGGVPGFSANEERHAGYLDALRAHGVPYAEELDTSGDFDRPAGYLRTQEAIRSGLDFTAIFASADMVAVGAAAALQDEGVKVPDEVSLIGFDDIPMAAELTPSLTTMRVPYEELGRTGVRLALEHREGRSRSSEHVILSTQLVVRDTVRQLG</sequence>
<dbReference type="CDD" id="cd06267">
    <property type="entry name" value="PBP1_LacI_sugar_binding-like"/>
    <property type="match status" value="1"/>
</dbReference>
<dbReference type="EMBL" id="CP163431">
    <property type="protein sequence ID" value="XDQ02675.1"/>
    <property type="molecule type" value="Genomic_DNA"/>
</dbReference>
<dbReference type="Pfam" id="PF13377">
    <property type="entry name" value="Peripla_BP_3"/>
    <property type="match status" value="1"/>
</dbReference>
<evidence type="ECO:0000256" key="2">
    <source>
        <dbReference type="ARBA" id="ARBA00023125"/>
    </source>
</evidence>
<evidence type="ECO:0000256" key="3">
    <source>
        <dbReference type="ARBA" id="ARBA00023163"/>
    </source>
</evidence>
<dbReference type="Pfam" id="PF00356">
    <property type="entry name" value="LacI"/>
    <property type="match status" value="1"/>
</dbReference>
<evidence type="ECO:0000259" key="4">
    <source>
        <dbReference type="PROSITE" id="PS50932"/>
    </source>
</evidence>
<dbReference type="SMART" id="SM00354">
    <property type="entry name" value="HTH_LACI"/>
    <property type="match status" value="1"/>
</dbReference>
<dbReference type="Gene3D" id="3.40.50.2300">
    <property type="match status" value="2"/>
</dbReference>
<evidence type="ECO:0000256" key="1">
    <source>
        <dbReference type="ARBA" id="ARBA00023015"/>
    </source>
</evidence>
<feature type="domain" description="HTH lacI-type" evidence="4">
    <location>
        <begin position="7"/>
        <end position="61"/>
    </location>
</feature>
<proteinExistence type="predicted"/>
<dbReference type="Gene3D" id="1.10.260.40">
    <property type="entry name" value="lambda repressor-like DNA-binding domains"/>
    <property type="match status" value="1"/>
</dbReference>
<dbReference type="SUPFAM" id="SSF53822">
    <property type="entry name" value="Periplasmic binding protein-like I"/>
    <property type="match status" value="1"/>
</dbReference>
<dbReference type="PANTHER" id="PTHR30146">
    <property type="entry name" value="LACI-RELATED TRANSCRIPTIONAL REPRESSOR"/>
    <property type="match status" value="1"/>
</dbReference>
<dbReference type="PROSITE" id="PS50932">
    <property type="entry name" value="HTH_LACI_2"/>
    <property type="match status" value="1"/>
</dbReference>
<dbReference type="InterPro" id="IPR046335">
    <property type="entry name" value="LacI/GalR-like_sensor"/>
</dbReference>
<dbReference type="InterPro" id="IPR000843">
    <property type="entry name" value="HTH_LacI"/>
</dbReference>
<keyword evidence="2 5" id="KW-0238">DNA-binding</keyword>
<dbReference type="SUPFAM" id="SSF47413">
    <property type="entry name" value="lambda repressor-like DNA-binding domains"/>
    <property type="match status" value="1"/>
</dbReference>
<accession>A0AB39MA31</accession>
<evidence type="ECO:0000313" key="5">
    <source>
        <dbReference type="EMBL" id="XDQ02675.1"/>
    </source>
</evidence>
<dbReference type="InterPro" id="IPR010982">
    <property type="entry name" value="Lambda_DNA-bd_dom_sf"/>
</dbReference>
<dbReference type="CDD" id="cd01392">
    <property type="entry name" value="HTH_LacI"/>
    <property type="match status" value="1"/>
</dbReference>
<dbReference type="InterPro" id="IPR028082">
    <property type="entry name" value="Peripla_BP_I"/>
</dbReference>
<dbReference type="AlphaFoldDB" id="A0AB39MA31"/>
<name>A0AB39MA31_9ACTN</name>
<dbReference type="PANTHER" id="PTHR30146:SF109">
    <property type="entry name" value="HTH-TYPE TRANSCRIPTIONAL REGULATOR GALS"/>
    <property type="match status" value="1"/>
</dbReference>
<gene>
    <name evidence="5" type="ORF">AB5J58_21945</name>
</gene>
<dbReference type="RefSeq" id="WP_369188784.1">
    <property type="nucleotide sequence ID" value="NZ_CP163431.1"/>
</dbReference>
<reference evidence="5" key="1">
    <citation type="submission" date="2024-07" db="EMBL/GenBank/DDBJ databases">
        <authorList>
            <person name="Yu S.T."/>
        </authorList>
    </citation>
    <scope>NUCLEOTIDE SEQUENCE</scope>
    <source>
        <strain evidence="5">R08</strain>
    </source>
</reference>
<keyword evidence="3" id="KW-0804">Transcription</keyword>
<dbReference type="GO" id="GO:0000976">
    <property type="term" value="F:transcription cis-regulatory region binding"/>
    <property type="evidence" value="ECO:0007669"/>
    <property type="project" value="TreeGrafter"/>
</dbReference>